<keyword evidence="1 4" id="KW-0808">Transferase</keyword>
<dbReference type="AlphaFoldDB" id="A0A3A9AV33"/>
<accession>A0A3A9AV33</accession>
<protein>
    <submittedName>
        <fullName evidence="4">GNAT family N-acetyltransferase</fullName>
    </submittedName>
</protein>
<organism evidence="4 5">
    <name type="scientific">Parablautia intestinalis</name>
    <dbReference type="NCBI Taxonomy" id="2320100"/>
    <lineage>
        <taxon>Bacteria</taxon>
        <taxon>Bacillati</taxon>
        <taxon>Bacillota</taxon>
        <taxon>Clostridia</taxon>
        <taxon>Lachnospirales</taxon>
        <taxon>Lachnospiraceae</taxon>
        <taxon>Parablautia</taxon>
    </lineage>
</organism>
<dbReference type="PROSITE" id="PS51186">
    <property type="entry name" value="GNAT"/>
    <property type="match status" value="1"/>
</dbReference>
<dbReference type="Proteomes" id="UP000280696">
    <property type="component" value="Unassembled WGS sequence"/>
</dbReference>
<gene>
    <name evidence="4" type="ORF">D7V94_10785</name>
</gene>
<evidence type="ECO:0000256" key="1">
    <source>
        <dbReference type="ARBA" id="ARBA00022679"/>
    </source>
</evidence>
<proteinExistence type="predicted"/>
<keyword evidence="2" id="KW-0012">Acyltransferase</keyword>
<dbReference type="SUPFAM" id="SSF55729">
    <property type="entry name" value="Acyl-CoA N-acyltransferases (Nat)"/>
    <property type="match status" value="1"/>
</dbReference>
<dbReference type="CDD" id="cd04301">
    <property type="entry name" value="NAT_SF"/>
    <property type="match status" value="1"/>
</dbReference>
<dbReference type="Gene3D" id="3.40.630.30">
    <property type="match status" value="1"/>
</dbReference>
<evidence type="ECO:0000259" key="3">
    <source>
        <dbReference type="PROSITE" id="PS51186"/>
    </source>
</evidence>
<dbReference type="OrthoDB" id="9805924at2"/>
<evidence type="ECO:0000256" key="2">
    <source>
        <dbReference type="ARBA" id="ARBA00023315"/>
    </source>
</evidence>
<evidence type="ECO:0000313" key="4">
    <source>
        <dbReference type="EMBL" id="RKI91373.1"/>
    </source>
</evidence>
<sequence length="156" mass="18156">MKIRRATQKDMDGINNLLMQVCLVHHQGRPDLFKYGAKKYTDDQLRDIIHDDNRPVFTAVDEDERVLGYAFCIFQQHLDDNILTDIKTLYIDDLCVDETLRGRHIGRRLYESVLAFAKEQGCYNVTLNVWSLNEPAMKFYQSCGLKPQKVGMEIIL</sequence>
<dbReference type="Pfam" id="PF00583">
    <property type="entry name" value="Acetyltransf_1"/>
    <property type="match status" value="1"/>
</dbReference>
<dbReference type="PANTHER" id="PTHR10545">
    <property type="entry name" value="DIAMINE N-ACETYLTRANSFERASE"/>
    <property type="match status" value="1"/>
</dbReference>
<feature type="domain" description="N-acetyltransferase" evidence="3">
    <location>
        <begin position="1"/>
        <end position="156"/>
    </location>
</feature>
<dbReference type="RefSeq" id="WP_120469598.1">
    <property type="nucleotide sequence ID" value="NZ_CATAJS010000013.1"/>
</dbReference>
<reference evidence="4 5" key="1">
    <citation type="submission" date="2018-09" db="EMBL/GenBank/DDBJ databases">
        <title>Murine metabolic-syndrome-specific gut microbial biobank.</title>
        <authorList>
            <person name="Liu C."/>
        </authorList>
    </citation>
    <scope>NUCLEOTIDE SEQUENCE [LARGE SCALE GENOMIC DNA]</scope>
    <source>
        <strain evidence="4 5">0.1xD8-82</strain>
    </source>
</reference>
<dbReference type="PANTHER" id="PTHR10545:SF29">
    <property type="entry name" value="GH14572P-RELATED"/>
    <property type="match status" value="1"/>
</dbReference>
<comment type="caution">
    <text evidence="4">The sequence shown here is derived from an EMBL/GenBank/DDBJ whole genome shotgun (WGS) entry which is preliminary data.</text>
</comment>
<evidence type="ECO:0000313" key="5">
    <source>
        <dbReference type="Proteomes" id="UP000280696"/>
    </source>
</evidence>
<name>A0A3A9AV33_9FIRM</name>
<dbReference type="InterPro" id="IPR000182">
    <property type="entry name" value="GNAT_dom"/>
</dbReference>
<dbReference type="InterPro" id="IPR051016">
    <property type="entry name" value="Diverse_Substrate_AcTransf"/>
</dbReference>
<dbReference type="EMBL" id="RAYQ01000010">
    <property type="protein sequence ID" value="RKI91373.1"/>
    <property type="molecule type" value="Genomic_DNA"/>
</dbReference>
<dbReference type="InterPro" id="IPR016181">
    <property type="entry name" value="Acyl_CoA_acyltransferase"/>
</dbReference>
<dbReference type="GO" id="GO:0008080">
    <property type="term" value="F:N-acetyltransferase activity"/>
    <property type="evidence" value="ECO:0007669"/>
    <property type="project" value="UniProtKB-ARBA"/>
</dbReference>
<keyword evidence="5" id="KW-1185">Reference proteome</keyword>